<dbReference type="SMART" id="SM00268">
    <property type="entry name" value="ACTIN"/>
    <property type="match status" value="1"/>
</dbReference>
<dbReference type="Pfam" id="PF00022">
    <property type="entry name" value="Actin"/>
    <property type="match status" value="2"/>
</dbReference>
<dbReference type="PANTHER" id="PTHR11937">
    <property type="entry name" value="ACTIN"/>
    <property type="match status" value="1"/>
</dbReference>
<dbReference type="InterPro" id="IPR043129">
    <property type="entry name" value="ATPase_NBD"/>
</dbReference>
<feature type="compositionally biased region" description="Polar residues" evidence="2">
    <location>
        <begin position="42"/>
        <end position="54"/>
    </location>
</feature>
<dbReference type="OrthoDB" id="5572108at2759"/>
<evidence type="ECO:0000256" key="1">
    <source>
        <dbReference type="RuleBase" id="RU000487"/>
    </source>
</evidence>
<dbReference type="SUPFAM" id="SSF53067">
    <property type="entry name" value="Actin-like ATPase domain"/>
    <property type="match status" value="2"/>
</dbReference>
<evidence type="ECO:0000313" key="3">
    <source>
        <dbReference type="EMBL" id="KAG7544248.1"/>
    </source>
</evidence>
<dbReference type="Gene3D" id="3.30.420.40">
    <property type="match status" value="3"/>
</dbReference>
<feature type="region of interest" description="Disordered" evidence="2">
    <location>
        <begin position="93"/>
        <end position="120"/>
    </location>
</feature>
<sequence length="775" mass="87250">MASPSNDAGSSFAGKRKREDVVLPIMAQTSIAAPAALWARGGTSNFAKTDPQNYHSKRRAEARQTVPAEEARRKVELLLLEEGKRVRRAGGVPFTAQGGLGSRPTSRAESVVGSPGGDAEEKVAGLRESDIGERLIPALEEHVDEQEQQAKEEQMDFSKTIVIQPGSRWLRMGRSTDPTPLEIHSCIYRKTPLFKLKSTVYEELPPIPTRMENKLANLLNEEPAPPEPTVSAEAAQEAPKDEKEGEGEDKVEATEETVSAEQLEANKEEERLDGLIKDLRDNLKHRMQAAKLKLPPGKYENYVATCNRYNGSTRPVQHKAYDDPYAVDWVEDWTPETLFPDEAFHVPEEAPYECRWPWKRRSLNTHDYRGTGPEVILSDIQAILENALRKLNPPVERGSYYQHSIALVIPDHSDKQYIEAIIKVLFQYMGFRQVGILQQAVCATFGAGLSSACIVDVGAQRSTVTCVDDGMMLAESRYVLNYGTDDVTTFYTELLKRISLPYKELDMSRRTDREMMDDLRIRTCIMLDQYVASNVWKFNSKNHKRPSIEYECQTFDQPVLAFSCFFDPRVMNWKVKDQVRRYPLKGYVDEYMTEMRDDDVTRSMSRATEHLLPPPLPPPEPVIEEVTTTNPETGEVTVTQVAVPQPIPPPPEPDFDVVQEAAKMPLEVAVACSLLAATPERVSNLAGSILILGGGGAVEGFGEALRWRVLSQLQQRAPGQSISPEILPAPRGLDPRLVTWRGGVVWTRLDSMQDVWIRRDEWDELGMRSWKMRVM</sequence>
<dbReference type="InterPro" id="IPR004000">
    <property type="entry name" value="Actin"/>
</dbReference>
<evidence type="ECO:0000256" key="2">
    <source>
        <dbReference type="SAM" id="MobiDB-lite"/>
    </source>
</evidence>
<feature type="region of interest" description="Disordered" evidence="2">
    <location>
        <begin position="42"/>
        <end position="68"/>
    </location>
</feature>
<dbReference type="Proteomes" id="UP000812966">
    <property type="component" value="Unassembled WGS sequence"/>
</dbReference>
<organism evidence="3 4">
    <name type="scientific">Filobasidium floriforme</name>
    <dbReference type="NCBI Taxonomy" id="5210"/>
    <lineage>
        <taxon>Eukaryota</taxon>
        <taxon>Fungi</taxon>
        <taxon>Dikarya</taxon>
        <taxon>Basidiomycota</taxon>
        <taxon>Agaricomycotina</taxon>
        <taxon>Tremellomycetes</taxon>
        <taxon>Filobasidiales</taxon>
        <taxon>Filobasidiaceae</taxon>
        <taxon>Filobasidium</taxon>
    </lineage>
</organism>
<keyword evidence="4" id="KW-1185">Reference proteome</keyword>
<evidence type="ECO:0000313" key="4">
    <source>
        <dbReference type="Proteomes" id="UP000812966"/>
    </source>
</evidence>
<name>A0A8K0NQC0_9TREE</name>
<dbReference type="EMBL" id="JABELV010000061">
    <property type="protein sequence ID" value="KAG7544248.1"/>
    <property type="molecule type" value="Genomic_DNA"/>
</dbReference>
<comment type="caution">
    <text evidence="3">The sequence shown here is derived from an EMBL/GenBank/DDBJ whole genome shotgun (WGS) entry which is preliminary data.</text>
</comment>
<feature type="compositionally biased region" description="Basic and acidic residues" evidence="2">
    <location>
        <begin position="238"/>
        <end position="253"/>
    </location>
</feature>
<gene>
    <name evidence="3" type="ORF">FFLO_03361</name>
</gene>
<feature type="region of interest" description="Disordered" evidence="2">
    <location>
        <begin position="220"/>
        <end position="267"/>
    </location>
</feature>
<dbReference type="Gene3D" id="3.90.640.10">
    <property type="entry name" value="Actin, Chain A, domain 4"/>
    <property type="match status" value="1"/>
</dbReference>
<proteinExistence type="inferred from homology"/>
<accession>A0A8K0NQC0</accession>
<comment type="similarity">
    <text evidence="1">Belongs to the actin family.</text>
</comment>
<evidence type="ECO:0008006" key="5">
    <source>
        <dbReference type="Google" id="ProtNLM"/>
    </source>
</evidence>
<reference evidence="3" key="1">
    <citation type="submission" date="2020-04" db="EMBL/GenBank/DDBJ databases">
        <title>Analysis of mating type loci in Filobasidium floriforme.</title>
        <authorList>
            <person name="Nowrousian M."/>
        </authorList>
    </citation>
    <scope>NUCLEOTIDE SEQUENCE</scope>
    <source>
        <strain evidence="3">CBS 6242</strain>
    </source>
</reference>
<protein>
    <recommendedName>
        <fullName evidence="5">Actin-related protein 8</fullName>
    </recommendedName>
</protein>
<dbReference type="AlphaFoldDB" id="A0A8K0NQC0"/>